<proteinExistence type="predicted"/>
<gene>
    <name evidence="1" type="ORF">F2Q68_00000611</name>
</gene>
<dbReference type="EMBL" id="QGKW02001660">
    <property type="protein sequence ID" value="KAF2582265.1"/>
    <property type="molecule type" value="Genomic_DNA"/>
</dbReference>
<reference evidence="1" key="1">
    <citation type="submission" date="2019-12" db="EMBL/GenBank/DDBJ databases">
        <title>Genome sequencing and annotation of Brassica cretica.</title>
        <authorList>
            <person name="Studholme D.J."/>
            <person name="Sarris P.F."/>
        </authorList>
    </citation>
    <scope>NUCLEOTIDE SEQUENCE</scope>
    <source>
        <strain evidence="1">PFS-001/15</strain>
        <tissue evidence="1">Leaf</tissue>
    </source>
</reference>
<protein>
    <submittedName>
        <fullName evidence="1">Uncharacterized protein</fullName>
    </submittedName>
</protein>
<comment type="caution">
    <text evidence="1">The sequence shown here is derived from an EMBL/GenBank/DDBJ whole genome shotgun (WGS) entry which is preliminary data.</text>
</comment>
<evidence type="ECO:0000313" key="2">
    <source>
        <dbReference type="Proteomes" id="UP000712281"/>
    </source>
</evidence>
<evidence type="ECO:0000313" key="1">
    <source>
        <dbReference type="EMBL" id="KAF2582265.1"/>
    </source>
</evidence>
<accession>A0A8S9JJN0</accession>
<name>A0A8S9JJN0_BRACR</name>
<sequence length="56" mass="6309">MLILYPPSHPLPPAASWSQICKLKPQIRVFHPPPLDVTAARRSSPTFAFHLSDNNF</sequence>
<organism evidence="1 2">
    <name type="scientific">Brassica cretica</name>
    <name type="common">Mustard</name>
    <dbReference type="NCBI Taxonomy" id="69181"/>
    <lineage>
        <taxon>Eukaryota</taxon>
        <taxon>Viridiplantae</taxon>
        <taxon>Streptophyta</taxon>
        <taxon>Embryophyta</taxon>
        <taxon>Tracheophyta</taxon>
        <taxon>Spermatophyta</taxon>
        <taxon>Magnoliopsida</taxon>
        <taxon>eudicotyledons</taxon>
        <taxon>Gunneridae</taxon>
        <taxon>Pentapetalae</taxon>
        <taxon>rosids</taxon>
        <taxon>malvids</taxon>
        <taxon>Brassicales</taxon>
        <taxon>Brassicaceae</taxon>
        <taxon>Brassiceae</taxon>
        <taxon>Brassica</taxon>
    </lineage>
</organism>
<dbReference type="Proteomes" id="UP000712281">
    <property type="component" value="Unassembled WGS sequence"/>
</dbReference>
<dbReference type="AlphaFoldDB" id="A0A8S9JJN0"/>